<dbReference type="Gramene" id="FCD_00034036-RA">
    <property type="protein sequence ID" value="FCD_00034036-RA:cds"/>
    <property type="gene ID" value="FCD_00034036"/>
</dbReference>
<organism evidence="1 2">
    <name type="scientific">Ficus carica</name>
    <name type="common">Common fig</name>
    <dbReference type="NCBI Taxonomy" id="3494"/>
    <lineage>
        <taxon>Eukaryota</taxon>
        <taxon>Viridiplantae</taxon>
        <taxon>Streptophyta</taxon>
        <taxon>Embryophyta</taxon>
        <taxon>Tracheophyta</taxon>
        <taxon>Spermatophyta</taxon>
        <taxon>Magnoliopsida</taxon>
        <taxon>eudicotyledons</taxon>
        <taxon>Gunneridae</taxon>
        <taxon>Pentapetalae</taxon>
        <taxon>rosids</taxon>
        <taxon>fabids</taxon>
        <taxon>Rosales</taxon>
        <taxon>Moraceae</taxon>
        <taxon>Ficeae</taxon>
        <taxon>Ficus</taxon>
    </lineage>
</organism>
<dbReference type="Gramene" id="FCD_00026381-RA">
    <property type="protein sequence ID" value="FCD_00026381-RA:cds"/>
    <property type="gene ID" value="FCD_00026381"/>
</dbReference>
<keyword evidence="2" id="KW-1185">Reference proteome</keyword>
<dbReference type="Proteomes" id="UP001187192">
    <property type="component" value="Unassembled WGS sequence"/>
</dbReference>
<reference evidence="1" key="1">
    <citation type="submission" date="2023-07" db="EMBL/GenBank/DDBJ databases">
        <title>draft genome sequence of fig (Ficus carica).</title>
        <authorList>
            <person name="Takahashi T."/>
            <person name="Nishimura K."/>
        </authorList>
    </citation>
    <scope>NUCLEOTIDE SEQUENCE</scope>
</reference>
<dbReference type="EMBL" id="BTGU01000024">
    <property type="protein sequence ID" value="GMN46894.1"/>
    <property type="molecule type" value="Genomic_DNA"/>
</dbReference>
<comment type="caution">
    <text evidence="1">The sequence shown here is derived from an EMBL/GenBank/DDBJ whole genome shotgun (WGS) entry which is preliminary data.</text>
</comment>
<evidence type="ECO:0000313" key="1">
    <source>
        <dbReference type="EMBL" id="GMN46894.1"/>
    </source>
</evidence>
<gene>
    <name evidence="1" type="ORF">TIFTF001_016064</name>
</gene>
<sequence>MDGTFLLRDSATSWVVAALQSHCSRAGLLQRREKGEMIRAELPPSSRCPRHHQHLTS</sequence>
<dbReference type="AlphaFoldDB" id="A0AA88A6V4"/>
<protein>
    <submittedName>
        <fullName evidence="1">Uncharacterized protein</fullName>
    </submittedName>
</protein>
<evidence type="ECO:0000313" key="2">
    <source>
        <dbReference type="Proteomes" id="UP001187192"/>
    </source>
</evidence>
<name>A0AA88A6V4_FICCA</name>
<accession>A0AA88A6V4</accession>
<proteinExistence type="predicted"/>